<dbReference type="AlphaFoldDB" id="A0A409VMV3"/>
<dbReference type="EMBL" id="NHYD01003972">
    <property type="protein sequence ID" value="PPQ67601.1"/>
    <property type="molecule type" value="Genomic_DNA"/>
</dbReference>
<evidence type="ECO:0000313" key="3">
    <source>
        <dbReference type="Proteomes" id="UP000283269"/>
    </source>
</evidence>
<dbReference type="InParanoid" id="A0A409VMV3"/>
<evidence type="ECO:0000256" key="1">
    <source>
        <dbReference type="SAM" id="SignalP"/>
    </source>
</evidence>
<proteinExistence type="predicted"/>
<keyword evidence="3" id="KW-1185">Reference proteome</keyword>
<comment type="caution">
    <text evidence="2">The sequence shown here is derived from an EMBL/GenBank/DDBJ whole genome shotgun (WGS) entry which is preliminary data.</text>
</comment>
<feature type="signal peptide" evidence="1">
    <location>
        <begin position="1"/>
        <end position="19"/>
    </location>
</feature>
<gene>
    <name evidence="2" type="ORF">CVT25_012095</name>
</gene>
<protein>
    <submittedName>
        <fullName evidence="2">Uncharacterized protein</fullName>
    </submittedName>
</protein>
<organism evidence="2 3">
    <name type="scientific">Psilocybe cyanescens</name>
    <dbReference type="NCBI Taxonomy" id="93625"/>
    <lineage>
        <taxon>Eukaryota</taxon>
        <taxon>Fungi</taxon>
        <taxon>Dikarya</taxon>
        <taxon>Basidiomycota</taxon>
        <taxon>Agaricomycotina</taxon>
        <taxon>Agaricomycetes</taxon>
        <taxon>Agaricomycetidae</taxon>
        <taxon>Agaricales</taxon>
        <taxon>Agaricineae</taxon>
        <taxon>Strophariaceae</taxon>
        <taxon>Psilocybe</taxon>
    </lineage>
</organism>
<dbReference type="Proteomes" id="UP000283269">
    <property type="component" value="Unassembled WGS sequence"/>
</dbReference>
<reference evidence="2 3" key="1">
    <citation type="journal article" date="2018" name="Evol. Lett.">
        <title>Horizontal gene cluster transfer increased hallucinogenic mushroom diversity.</title>
        <authorList>
            <person name="Reynolds H.T."/>
            <person name="Vijayakumar V."/>
            <person name="Gluck-Thaler E."/>
            <person name="Korotkin H.B."/>
            <person name="Matheny P.B."/>
            <person name="Slot J.C."/>
        </authorList>
    </citation>
    <scope>NUCLEOTIDE SEQUENCE [LARGE SCALE GENOMIC DNA]</scope>
    <source>
        <strain evidence="2 3">2631</strain>
    </source>
</reference>
<name>A0A409VMV3_PSICY</name>
<feature type="chain" id="PRO_5019419055" evidence="1">
    <location>
        <begin position="20"/>
        <end position="147"/>
    </location>
</feature>
<accession>A0A409VMV3</accession>
<sequence>MKFSATFISLLASLALAAAQDNIVHTVDPINPEKEQQQYELCKAASKADDGQTFAAVRYGYDGVPFSVKYGQCVPVRDANNNFVATTVFCKSATCNIYKDRACQGVATPIALDFPTADGNVPLEFPIVADFAELEGASASCTPNKVI</sequence>
<keyword evidence="1" id="KW-0732">Signal</keyword>
<evidence type="ECO:0000313" key="2">
    <source>
        <dbReference type="EMBL" id="PPQ67601.1"/>
    </source>
</evidence>